<protein>
    <submittedName>
        <fullName evidence="2">Uncharacterized protein</fullName>
    </submittedName>
</protein>
<reference evidence="2" key="1">
    <citation type="submission" date="2023-07" db="EMBL/GenBank/DDBJ databases">
        <title>Two novel species in the genus Flavivirga.</title>
        <authorList>
            <person name="Kwon K."/>
        </authorList>
    </citation>
    <scope>NUCLEOTIDE SEQUENCE</scope>
    <source>
        <strain evidence="2">KACC 14157</strain>
    </source>
</reference>
<name>A0ABT8WYI5_9FLAO</name>
<proteinExistence type="predicted"/>
<sequence>MKDINSRIMTVSVKVTAYEKMRYNKIAKYNNISFSEWAASILSMYQNAYGELKINSYREDELLNEIDKLNKEVNFIKSLNKFLKTQLDSQKAGLRF</sequence>
<dbReference type="EMBL" id="JAUOEM010000001">
    <property type="protein sequence ID" value="MDO5986756.1"/>
    <property type="molecule type" value="Genomic_DNA"/>
</dbReference>
<evidence type="ECO:0000313" key="3">
    <source>
        <dbReference type="Proteomes" id="UP001176891"/>
    </source>
</evidence>
<dbReference type="Proteomes" id="UP001176891">
    <property type="component" value="Unassembled WGS sequence"/>
</dbReference>
<keyword evidence="3" id="KW-1185">Reference proteome</keyword>
<evidence type="ECO:0000256" key="1">
    <source>
        <dbReference type="SAM" id="Coils"/>
    </source>
</evidence>
<dbReference type="RefSeq" id="WP_303281270.1">
    <property type="nucleotide sequence ID" value="NZ_BAABCZ010000016.1"/>
</dbReference>
<feature type="coiled-coil region" evidence="1">
    <location>
        <begin position="59"/>
        <end position="86"/>
    </location>
</feature>
<keyword evidence="1" id="KW-0175">Coiled coil</keyword>
<comment type="caution">
    <text evidence="2">The sequence shown here is derived from an EMBL/GenBank/DDBJ whole genome shotgun (WGS) entry which is preliminary data.</text>
</comment>
<evidence type="ECO:0000313" key="2">
    <source>
        <dbReference type="EMBL" id="MDO5986756.1"/>
    </source>
</evidence>
<accession>A0ABT8WYI5</accession>
<organism evidence="2 3">
    <name type="scientific">Flavivirga amylovorans</name>
    <dbReference type="NCBI Taxonomy" id="870486"/>
    <lineage>
        <taxon>Bacteria</taxon>
        <taxon>Pseudomonadati</taxon>
        <taxon>Bacteroidota</taxon>
        <taxon>Flavobacteriia</taxon>
        <taxon>Flavobacteriales</taxon>
        <taxon>Flavobacteriaceae</taxon>
        <taxon>Flavivirga</taxon>
    </lineage>
</organism>
<gene>
    <name evidence="2" type="ORF">Q4Q39_04980</name>
</gene>